<dbReference type="AlphaFoldDB" id="A0A8B9KUW8"/>
<evidence type="ECO:0000259" key="10">
    <source>
        <dbReference type="PROSITE" id="PS50157"/>
    </source>
</evidence>
<keyword evidence="7" id="KW-0804">Transcription</keyword>
<sequence length="92" mass="10431">MLLPHLQDHERIHSGERPFTCWVCGKSFSVAARLTEHARVHSGERPYACPRCPTAFRSRPNLDKHLRLHASDPSDPNQGALDQEQATCVLKF</sequence>
<evidence type="ECO:0000256" key="9">
    <source>
        <dbReference type="PROSITE-ProRule" id="PRU00042"/>
    </source>
</evidence>
<keyword evidence="6" id="KW-0805">Transcription regulation</keyword>
<dbReference type="PROSITE" id="PS00028">
    <property type="entry name" value="ZINC_FINGER_C2H2_1"/>
    <property type="match status" value="2"/>
</dbReference>
<protein>
    <recommendedName>
        <fullName evidence="10">C2H2-type domain-containing protein</fullName>
    </recommendedName>
</protein>
<evidence type="ECO:0000256" key="8">
    <source>
        <dbReference type="ARBA" id="ARBA00023242"/>
    </source>
</evidence>
<dbReference type="PANTHER" id="PTHR24394">
    <property type="entry name" value="ZINC FINGER PROTEIN"/>
    <property type="match status" value="1"/>
</dbReference>
<evidence type="ECO:0000313" key="12">
    <source>
        <dbReference type="Proteomes" id="UP000694621"/>
    </source>
</evidence>
<keyword evidence="3" id="KW-0677">Repeat</keyword>
<keyword evidence="2" id="KW-0479">Metal-binding</keyword>
<dbReference type="Pfam" id="PF00096">
    <property type="entry name" value="zf-C2H2"/>
    <property type="match status" value="2"/>
</dbReference>
<dbReference type="Ensembl" id="ENSAMXT00005045555.1">
    <property type="protein sequence ID" value="ENSAMXP00005041865.1"/>
    <property type="gene ID" value="ENSAMXG00005019561.1"/>
</dbReference>
<proteinExistence type="predicted"/>
<comment type="subcellular location">
    <subcellularLocation>
        <location evidence="1">Nucleus</location>
    </subcellularLocation>
</comment>
<accession>A0A8B9KUW8</accession>
<evidence type="ECO:0000256" key="1">
    <source>
        <dbReference type="ARBA" id="ARBA00004123"/>
    </source>
</evidence>
<dbReference type="Gene3D" id="3.30.160.60">
    <property type="entry name" value="Classic Zinc Finger"/>
    <property type="match status" value="3"/>
</dbReference>
<feature type="domain" description="C2H2-type" evidence="10">
    <location>
        <begin position="19"/>
        <end position="46"/>
    </location>
</feature>
<evidence type="ECO:0000256" key="4">
    <source>
        <dbReference type="ARBA" id="ARBA00022771"/>
    </source>
</evidence>
<dbReference type="SUPFAM" id="SSF57667">
    <property type="entry name" value="beta-beta-alpha zinc fingers"/>
    <property type="match status" value="1"/>
</dbReference>
<keyword evidence="8" id="KW-0539">Nucleus</keyword>
<evidence type="ECO:0000256" key="3">
    <source>
        <dbReference type="ARBA" id="ARBA00022737"/>
    </source>
</evidence>
<dbReference type="Proteomes" id="UP000694621">
    <property type="component" value="Unplaced"/>
</dbReference>
<dbReference type="InterPro" id="IPR013087">
    <property type="entry name" value="Znf_C2H2_type"/>
</dbReference>
<name>A0A8B9KUW8_ASTMX</name>
<dbReference type="GO" id="GO:0008270">
    <property type="term" value="F:zinc ion binding"/>
    <property type="evidence" value="ECO:0007669"/>
    <property type="project" value="UniProtKB-KW"/>
</dbReference>
<evidence type="ECO:0000313" key="11">
    <source>
        <dbReference type="Ensembl" id="ENSAMXP00005041865.1"/>
    </source>
</evidence>
<feature type="domain" description="C2H2-type" evidence="10">
    <location>
        <begin position="47"/>
        <end position="74"/>
    </location>
</feature>
<dbReference type="GO" id="GO:0032502">
    <property type="term" value="P:developmental process"/>
    <property type="evidence" value="ECO:0007669"/>
    <property type="project" value="UniProtKB-ARBA"/>
</dbReference>
<evidence type="ECO:0000256" key="7">
    <source>
        <dbReference type="ARBA" id="ARBA00023163"/>
    </source>
</evidence>
<dbReference type="PANTHER" id="PTHR24394:SF48">
    <property type="entry name" value="ZINC FINGER PROTEIN 771"/>
    <property type="match status" value="1"/>
</dbReference>
<organism evidence="11 12">
    <name type="scientific">Astyanax mexicanus</name>
    <name type="common">Blind cave fish</name>
    <name type="synonym">Astyanax fasciatus mexicanus</name>
    <dbReference type="NCBI Taxonomy" id="7994"/>
    <lineage>
        <taxon>Eukaryota</taxon>
        <taxon>Metazoa</taxon>
        <taxon>Chordata</taxon>
        <taxon>Craniata</taxon>
        <taxon>Vertebrata</taxon>
        <taxon>Euteleostomi</taxon>
        <taxon>Actinopterygii</taxon>
        <taxon>Neopterygii</taxon>
        <taxon>Teleostei</taxon>
        <taxon>Ostariophysi</taxon>
        <taxon>Characiformes</taxon>
        <taxon>Characoidei</taxon>
        <taxon>Acestrorhamphidae</taxon>
        <taxon>Acestrorhamphinae</taxon>
        <taxon>Astyanax</taxon>
    </lineage>
</organism>
<keyword evidence="5" id="KW-0862">Zinc</keyword>
<dbReference type="FunFam" id="3.30.160.60:FF:000202">
    <property type="entry name" value="Zinc finger protein 574"/>
    <property type="match status" value="1"/>
</dbReference>
<keyword evidence="4 9" id="KW-0863">Zinc-finger</keyword>
<dbReference type="GO" id="GO:0003677">
    <property type="term" value="F:DNA binding"/>
    <property type="evidence" value="ECO:0007669"/>
    <property type="project" value="UniProtKB-KW"/>
</dbReference>
<evidence type="ECO:0000256" key="2">
    <source>
        <dbReference type="ARBA" id="ARBA00022723"/>
    </source>
</evidence>
<dbReference type="InterPro" id="IPR036236">
    <property type="entry name" value="Znf_C2H2_sf"/>
</dbReference>
<dbReference type="PROSITE" id="PS50157">
    <property type="entry name" value="ZINC_FINGER_C2H2_2"/>
    <property type="match status" value="2"/>
</dbReference>
<evidence type="ECO:0000256" key="5">
    <source>
        <dbReference type="ARBA" id="ARBA00022833"/>
    </source>
</evidence>
<evidence type="ECO:0000256" key="6">
    <source>
        <dbReference type="ARBA" id="ARBA00023015"/>
    </source>
</evidence>
<reference evidence="11" key="1">
    <citation type="submission" date="2025-08" db="UniProtKB">
        <authorList>
            <consortium name="Ensembl"/>
        </authorList>
    </citation>
    <scope>IDENTIFICATION</scope>
</reference>
<dbReference type="GO" id="GO:0005634">
    <property type="term" value="C:nucleus"/>
    <property type="evidence" value="ECO:0007669"/>
    <property type="project" value="UniProtKB-SubCell"/>
</dbReference>
<dbReference type="SMART" id="SM00355">
    <property type="entry name" value="ZnF_C2H2"/>
    <property type="match status" value="2"/>
</dbReference>
<dbReference type="GO" id="GO:0000981">
    <property type="term" value="F:DNA-binding transcription factor activity, RNA polymerase II-specific"/>
    <property type="evidence" value="ECO:0007669"/>
    <property type="project" value="TreeGrafter"/>
</dbReference>
<dbReference type="FunFam" id="3.30.160.60:FF:001763">
    <property type="entry name" value="Zinc finger protein 574"/>
    <property type="match status" value="1"/>
</dbReference>